<organism evidence="9 10">
    <name type="scientific">Pseudallescheria apiosperma</name>
    <name type="common">Scedosporium apiospermum</name>
    <dbReference type="NCBI Taxonomy" id="563466"/>
    <lineage>
        <taxon>Eukaryota</taxon>
        <taxon>Fungi</taxon>
        <taxon>Dikarya</taxon>
        <taxon>Ascomycota</taxon>
        <taxon>Pezizomycotina</taxon>
        <taxon>Sordariomycetes</taxon>
        <taxon>Hypocreomycetidae</taxon>
        <taxon>Microascales</taxon>
        <taxon>Microascaceae</taxon>
        <taxon>Scedosporium</taxon>
    </lineage>
</organism>
<dbReference type="SMART" id="SM00230">
    <property type="entry name" value="CysPc"/>
    <property type="match status" value="1"/>
</dbReference>
<dbReference type="GO" id="GO:0006508">
    <property type="term" value="P:proteolysis"/>
    <property type="evidence" value="ECO:0007669"/>
    <property type="project" value="UniProtKB-KW"/>
</dbReference>
<feature type="region of interest" description="Disordered" evidence="7">
    <location>
        <begin position="39"/>
        <end position="75"/>
    </location>
</feature>
<dbReference type="EMBL" id="JOWA01000176">
    <property type="protein sequence ID" value="KEZ38724.1"/>
    <property type="molecule type" value="Genomic_DNA"/>
</dbReference>
<dbReference type="PROSITE" id="PS50203">
    <property type="entry name" value="CALPAIN_CAT"/>
    <property type="match status" value="1"/>
</dbReference>
<keyword evidence="2 6" id="KW-0645">Protease</keyword>
<feature type="active site" evidence="5 6">
    <location>
        <position position="370"/>
    </location>
</feature>
<dbReference type="InterPro" id="IPR022684">
    <property type="entry name" value="Calpain_cysteine_protease"/>
</dbReference>
<evidence type="ECO:0000259" key="8">
    <source>
        <dbReference type="PROSITE" id="PS50203"/>
    </source>
</evidence>
<dbReference type="InterPro" id="IPR001300">
    <property type="entry name" value="Peptidase_C2_calpain_cat"/>
</dbReference>
<dbReference type="Proteomes" id="UP000028545">
    <property type="component" value="Unassembled WGS sequence"/>
</dbReference>
<keyword evidence="4 6" id="KW-0788">Thiol protease</keyword>
<feature type="region of interest" description="Disordered" evidence="7">
    <location>
        <begin position="1"/>
        <end position="26"/>
    </location>
</feature>
<accession>A0A084FUG2</accession>
<dbReference type="SUPFAM" id="SSF49758">
    <property type="entry name" value="Calpain large subunit, middle domain (domain III)"/>
    <property type="match status" value="1"/>
</dbReference>
<dbReference type="RefSeq" id="XP_016638523.1">
    <property type="nucleotide sequence ID" value="XM_016784293.1"/>
</dbReference>
<evidence type="ECO:0000256" key="4">
    <source>
        <dbReference type="ARBA" id="ARBA00022807"/>
    </source>
</evidence>
<feature type="region of interest" description="Disordered" evidence="7">
    <location>
        <begin position="632"/>
        <end position="990"/>
    </location>
</feature>
<feature type="compositionally biased region" description="Basic residues" evidence="7">
    <location>
        <begin position="632"/>
        <end position="645"/>
    </location>
</feature>
<feature type="compositionally biased region" description="Pro residues" evidence="7">
    <location>
        <begin position="965"/>
        <end position="981"/>
    </location>
</feature>
<dbReference type="PANTHER" id="PTHR10183">
    <property type="entry name" value="CALPAIN"/>
    <property type="match status" value="1"/>
</dbReference>
<comment type="caution">
    <text evidence="9">The sequence shown here is derived from an EMBL/GenBank/DDBJ whole genome shotgun (WGS) entry which is preliminary data.</text>
</comment>
<dbReference type="InterPro" id="IPR000169">
    <property type="entry name" value="Pept_cys_AS"/>
</dbReference>
<evidence type="ECO:0000256" key="2">
    <source>
        <dbReference type="ARBA" id="ARBA00022670"/>
    </source>
</evidence>
<name>A0A084FUG2_PSEDA</name>
<feature type="compositionally biased region" description="Pro residues" evidence="7">
    <location>
        <begin position="1"/>
        <end position="17"/>
    </location>
</feature>
<feature type="compositionally biased region" description="Basic and acidic residues" evidence="7">
    <location>
        <begin position="1055"/>
        <end position="1078"/>
    </location>
</feature>
<feature type="active site" evidence="5 6">
    <location>
        <position position="185"/>
    </location>
</feature>
<evidence type="ECO:0000256" key="7">
    <source>
        <dbReference type="SAM" id="MobiDB-lite"/>
    </source>
</evidence>
<dbReference type="KEGG" id="sapo:SAPIO_CDS10751"/>
<evidence type="ECO:0000313" key="10">
    <source>
        <dbReference type="Proteomes" id="UP000028545"/>
    </source>
</evidence>
<dbReference type="Gene3D" id="3.90.70.10">
    <property type="entry name" value="Cysteine proteinases"/>
    <property type="match status" value="1"/>
</dbReference>
<dbReference type="OMA" id="IMEQHAY"/>
<dbReference type="VEuPathDB" id="FungiDB:SAPIO_CDS10751"/>
<feature type="compositionally biased region" description="Low complexity" evidence="7">
    <location>
        <begin position="932"/>
        <end position="942"/>
    </location>
</feature>
<evidence type="ECO:0000256" key="6">
    <source>
        <dbReference type="PROSITE-ProRule" id="PRU00239"/>
    </source>
</evidence>
<feature type="compositionally biased region" description="Polar residues" evidence="7">
    <location>
        <begin position="710"/>
        <end position="729"/>
    </location>
</feature>
<feature type="compositionally biased region" description="Polar residues" evidence="7">
    <location>
        <begin position="739"/>
        <end position="749"/>
    </location>
</feature>
<evidence type="ECO:0000256" key="1">
    <source>
        <dbReference type="ARBA" id="ARBA00007623"/>
    </source>
</evidence>
<keyword evidence="10" id="KW-1185">Reference proteome</keyword>
<sequence length="1113" mass="126290">MALPPLPPPPPPPLPKPPPKRRGPPQEVIDEFWKEFSAQTPSKATTVIPQNEYAEKAAKRTGQGPERTTQSSYAEAAEICRTKVRKIADECRAINRKYRDPHFDLEYDLKCSKRDCLESLSNKRPASAPKIDDDGSDTESDGPDNNPPPFKPRAVKRVADIFDEPQFFIDGPSMQDVRQGNGGDCWFLAALCTLSNKKGLIERVCVARDEQVGVYGFVFHRDGEWFSEIIDDKLYLKKPDYDESFIERMLWDDRERVDSEEAYRHIYQSNSGALYFSQCENPNETWLPLLEKCYAKAHGDYASIEGGFTGEGIEDLTGGVTTEIYTSDILDREAFWKDELMQVNKEFLFGCSTGIWGRGLGNRKGIVELHAYSVMRAVEIEGKRLVLLKNPWGKGEWKGPWSDGSKEWTAEWLKRLDHQFGDDGAFWISYSDLLRKYQAFDRTRLFGDDWRVASMWTPLSIPWKHDYHDTRFEFTLSTGGEVVIVLSQLDDRYFRGLEGQYTFSLSFRLHRAGQEDYIVRTSPAYRMSRSVNVEVKLEAGDYTVMVKVDAVRNNSILPVEDVIRNNAKTRREKLLRIGLAYDLAHSKGRYKETEEEKALREAHEKRVLNRKREEMRGFLTKEKMQIKYVRWKKQARERKEIKKARARNDRHGDQEWDGRPGSPGPRRRPGFRPQMDRPPPGGRFAPRGPGPRYRDRRPILKDSKDGDAGRTNSSESRTQHTPSSPSTSARPGGVEDKSTQTLLDQQTAETADKTTEDSKPKPEAPTEPGKKKASDELKPSVGDASEETKPKEGNKEEKEKGDAEPPTDKKLKGDEPTSTKEKEQDACGEQPKSTEGNEPPKKDESARPRMPERRHVRRVSSSAEQTDLDPPSSTRVEDGSADRHRGRRPLHRMPPPPSGMPRFAMPRDGMAPPPLYREPEAYCESDSEGSDSEVSSISSISDVTDREVDMELGLVRESQNRGNGLPPPGNLPPPPMMPLPPGAGDKPDIETDPWNAVVVVGLRIYHKIPEEDKEKEVVKLRVVRPNPYSDDEASSADDKGEKKNDKSGKKKRDKSKGLDVDDSAKDATLEGTEKERKMSIVPTKAAAGDHRRRVWSSRRVMTYRPVPQFYETE</sequence>
<dbReference type="Pfam" id="PF00648">
    <property type="entry name" value="Peptidase_C2"/>
    <property type="match status" value="1"/>
</dbReference>
<dbReference type="FunFam" id="3.90.70.10:FF:000072">
    <property type="entry name" value="Cysteine proteinase"/>
    <property type="match status" value="1"/>
</dbReference>
<feature type="region of interest" description="Disordered" evidence="7">
    <location>
        <begin position="1014"/>
        <end position="1093"/>
    </location>
</feature>
<dbReference type="OrthoDB" id="424753at2759"/>
<proteinExistence type="inferred from homology"/>
<keyword evidence="3 6" id="KW-0378">Hydrolase</keyword>
<feature type="compositionally biased region" description="Basic and acidic residues" evidence="7">
    <location>
        <begin position="692"/>
        <end position="708"/>
    </location>
</feature>
<dbReference type="GO" id="GO:0004198">
    <property type="term" value="F:calcium-dependent cysteine-type endopeptidase activity"/>
    <property type="evidence" value="ECO:0007669"/>
    <property type="project" value="InterPro"/>
</dbReference>
<feature type="compositionally biased region" description="Basic and acidic residues" evidence="7">
    <location>
        <begin position="838"/>
        <end position="853"/>
    </location>
</feature>
<dbReference type="InterPro" id="IPR036213">
    <property type="entry name" value="Calpain_III_sf"/>
</dbReference>
<protein>
    <submittedName>
        <fullName evidence="9">Calcium-dependent cysteine-type endopeptidase-like protein</fullName>
    </submittedName>
</protein>
<evidence type="ECO:0000256" key="5">
    <source>
        <dbReference type="PIRSR" id="PIRSR622684-1"/>
    </source>
</evidence>
<feature type="compositionally biased region" description="Basic and acidic residues" evidence="7">
    <location>
        <begin position="786"/>
        <end position="825"/>
    </location>
</feature>
<feature type="compositionally biased region" description="Polar residues" evidence="7">
    <location>
        <begin position="39"/>
        <end position="49"/>
    </location>
</feature>
<dbReference type="CDD" id="cd00044">
    <property type="entry name" value="CysPc"/>
    <property type="match status" value="1"/>
</dbReference>
<dbReference type="PRINTS" id="PR00704">
    <property type="entry name" value="CALPAIN"/>
</dbReference>
<dbReference type="GeneID" id="27719979"/>
<evidence type="ECO:0000256" key="3">
    <source>
        <dbReference type="ARBA" id="ARBA00022801"/>
    </source>
</evidence>
<dbReference type="SUPFAM" id="SSF54001">
    <property type="entry name" value="Cysteine proteinases"/>
    <property type="match status" value="1"/>
</dbReference>
<dbReference type="AlphaFoldDB" id="A0A084FUG2"/>
<evidence type="ECO:0000313" key="9">
    <source>
        <dbReference type="EMBL" id="KEZ38724.1"/>
    </source>
</evidence>
<feature type="compositionally biased region" description="Basic and acidic residues" evidence="7">
    <location>
        <begin position="750"/>
        <end position="778"/>
    </location>
</feature>
<feature type="compositionally biased region" description="Low complexity" evidence="7">
    <location>
        <begin position="682"/>
        <end position="691"/>
    </location>
</feature>
<feature type="compositionally biased region" description="Basic and acidic residues" evidence="7">
    <location>
        <begin position="646"/>
        <end position="658"/>
    </location>
</feature>
<dbReference type="PANTHER" id="PTHR10183:SF379">
    <property type="entry name" value="CALPAIN-5"/>
    <property type="match status" value="1"/>
</dbReference>
<reference evidence="9 10" key="1">
    <citation type="journal article" date="2014" name="Genome Announc.">
        <title>Draft genome sequence of the pathogenic fungus Scedosporium apiospermum.</title>
        <authorList>
            <person name="Vandeputte P."/>
            <person name="Ghamrawi S."/>
            <person name="Rechenmann M."/>
            <person name="Iltis A."/>
            <person name="Giraud S."/>
            <person name="Fleury M."/>
            <person name="Thornton C."/>
            <person name="Delhaes L."/>
            <person name="Meyer W."/>
            <person name="Papon N."/>
            <person name="Bouchara J.P."/>
        </authorList>
    </citation>
    <scope>NUCLEOTIDE SEQUENCE [LARGE SCALE GENOMIC DNA]</scope>
    <source>
        <strain evidence="9 10">IHEM 14462</strain>
    </source>
</reference>
<feature type="region of interest" description="Disordered" evidence="7">
    <location>
        <begin position="122"/>
        <end position="152"/>
    </location>
</feature>
<gene>
    <name evidence="9" type="ORF">SAPIO_CDS10751</name>
</gene>
<comment type="similarity">
    <text evidence="1">Belongs to the peptidase C2 family.</text>
</comment>
<dbReference type="HOGENOM" id="CLU_006072_1_2_1"/>
<dbReference type="PROSITE" id="PS00139">
    <property type="entry name" value="THIOL_PROTEASE_CYS"/>
    <property type="match status" value="1"/>
</dbReference>
<dbReference type="InterPro" id="IPR038765">
    <property type="entry name" value="Papain-like_cys_pep_sf"/>
</dbReference>
<feature type="active site" evidence="5 6">
    <location>
        <position position="390"/>
    </location>
</feature>
<feature type="compositionally biased region" description="Basic and acidic residues" evidence="7">
    <location>
        <begin position="1036"/>
        <end position="1047"/>
    </location>
</feature>
<feature type="domain" description="Calpain catalytic" evidence="8">
    <location>
        <begin position="156"/>
        <end position="446"/>
    </location>
</feature>
<feature type="compositionally biased region" description="Acidic residues" evidence="7">
    <location>
        <begin position="921"/>
        <end position="931"/>
    </location>
</feature>